<gene>
    <name evidence="3" type="ORF">PLEPLA_LOCUS8401</name>
</gene>
<feature type="transmembrane region" description="Helical" evidence="2">
    <location>
        <begin position="12"/>
        <end position="32"/>
    </location>
</feature>
<feature type="region of interest" description="Disordered" evidence="1">
    <location>
        <begin position="287"/>
        <end position="460"/>
    </location>
</feature>
<protein>
    <submittedName>
        <fullName evidence="3">Uncharacterized protein</fullName>
    </submittedName>
</protein>
<feature type="compositionally biased region" description="Basic residues" evidence="1">
    <location>
        <begin position="385"/>
        <end position="395"/>
    </location>
</feature>
<keyword evidence="2" id="KW-1133">Transmembrane helix</keyword>
<organism evidence="3 4">
    <name type="scientific">Pleuronectes platessa</name>
    <name type="common">European plaice</name>
    <dbReference type="NCBI Taxonomy" id="8262"/>
    <lineage>
        <taxon>Eukaryota</taxon>
        <taxon>Metazoa</taxon>
        <taxon>Chordata</taxon>
        <taxon>Craniata</taxon>
        <taxon>Vertebrata</taxon>
        <taxon>Euteleostomi</taxon>
        <taxon>Actinopterygii</taxon>
        <taxon>Neopterygii</taxon>
        <taxon>Teleostei</taxon>
        <taxon>Neoteleostei</taxon>
        <taxon>Acanthomorphata</taxon>
        <taxon>Carangaria</taxon>
        <taxon>Pleuronectiformes</taxon>
        <taxon>Pleuronectoidei</taxon>
        <taxon>Pleuronectidae</taxon>
        <taxon>Pleuronectes</taxon>
    </lineage>
</organism>
<feature type="compositionally biased region" description="Basic and acidic residues" evidence="1">
    <location>
        <begin position="420"/>
        <end position="432"/>
    </location>
</feature>
<feature type="compositionally biased region" description="Pro residues" evidence="1">
    <location>
        <begin position="617"/>
        <end position="629"/>
    </location>
</feature>
<evidence type="ECO:0000256" key="2">
    <source>
        <dbReference type="SAM" id="Phobius"/>
    </source>
</evidence>
<keyword evidence="4" id="KW-1185">Reference proteome</keyword>
<feature type="region of interest" description="Disordered" evidence="1">
    <location>
        <begin position="611"/>
        <end position="691"/>
    </location>
</feature>
<dbReference type="EMBL" id="CADEAL010000461">
    <property type="protein sequence ID" value="CAB1420526.1"/>
    <property type="molecule type" value="Genomic_DNA"/>
</dbReference>
<accession>A0A9N7YCC6</accession>
<feature type="compositionally biased region" description="Polar residues" evidence="1">
    <location>
        <begin position="442"/>
        <end position="460"/>
    </location>
</feature>
<name>A0A9N7YCC6_PLEPL</name>
<keyword evidence="2" id="KW-0812">Transmembrane</keyword>
<dbReference type="AlphaFoldDB" id="A0A9N7YCC6"/>
<comment type="caution">
    <text evidence="3">The sequence shown here is derived from an EMBL/GenBank/DDBJ whole genome shotgun (WGS) entry which is preliminary data.</text>
</comment>
<feature type="region of interest" description="Disordered" evidence="1">
    <location>
        <begin position="775"/>
        <end position="808"/>
    </location>
</feature>
<feature type="compositionally biased region" description="Basic and acidic residues" evidence="1">
    <location>
        <begin position="346"/>
        <end position="384"/>
    </location>
</feature>
<feature type="compositionally biased region" description="Basic residues" evidence="1">
    <location>
        <begin position="313"/>
        <end position="330"/>
    </location>
</feature>
<feature type="compositionally biased region" description="Basic and acidic residues" evidence="1">
    <location>
        <begin position="287"/>
        <end position="312"/>
    </location>
</feature>
<feature type="region of interest" description="Disordered" evidence="1">
    <location>
        <begin position="135"/>
        <end position="169"/>
    </location>
</feature>
<reference evidence="3" key="1">
    <citation type="submission" date="2020-03" db="EMBL/GenBank/DDBJ databases">
        <authorList>
            <person name="Weist P."/>
        </authorList>
    </citation>
    <scope>NUCLEOTIDE SEQUENCE</scope>
</reference>
<evidence type="ECO:0000313" key="3">
    <source>
        <dbReference type="EMBL" id="CAB1420526.1"/>
    </source>
</evidence>
<keyword evidence="2" id="KW-0472">Membrane</keyword>
<sequence length="808" mass="87950">MSQPYARDLAITAVICFFGGVGLTLLVVLICYQMSRKKKLKESKRQKEEEEGSTVISNHVNHIDVNEKRRELFMQNSNSQTLDRNAMMLENHGGQLQSGGDDDRSHVRCLDCTKAQRVVWADQMRWNNGINREVDSEEEREKRRMRAMMTEEERRKPGSQQGILSRDGPNKLLSLGNSNSLSHPWRETFHERPETLTAYKTDRNMDIHRTGVEGRSNGNEALHCESCHRTYRSPEHTMRPGRTHSNMRDSALFDGFPPQHRLMDMGRKMNYNQLDMMKNTDFRRESRHVTFDLERGEGRREKKGRTSRDKEKGRNRRQKVKKQSPGKLKVKLNLSPPRKSKVHPKRNNDQGHLEKRSSEKSKEKRKDEKEKEGEEGKSKSDRKTKGSSKKVKKSTKTTGLSEEEKETKEDGEGQATSKQKKTDDTAADKEENTNPDNPQPADGTSTADQSASARTIGQGQNLQGGSIQCQEAGLLLTNAQLSSQHPFSLSAADRNCTANLSLLGSADSHLTGSSLSLQGGNILLNTMAPGSNALFPKGQANTVAPILGPSSASSGVNSFNRQTGVGLMSPATALLANSVHANTLQASVLQTIPLYNSQAGELSKNMITNPVINPVPKQAPSPSQLPPDSSPLVAGLQNDAARGPSSQTVEGQHQLPLETPAAQSKERLPVQAQAAPGTDGLTGVTPQAPGSVTSVERLSDYVGQTGTEHVPGGSTDKMPAVGVALPGGAAVGLSGDSMEAANVSVSGVCVPGVSTHSGSSTGADGAAALLQQEYVSEEGRSSPRRKLRLVLPEKTSSRPPTALERKIR</sequence>
<dbReference type="Proteomes" id="UP001153269">
    <property type="component" value="Unassembled WGS sequence"/>
</dbReference>
<proteinExistence type="predicted"/>
<evidence type="ECO:0000313" key="4">
    <source>
        <dbReference type="Proteomes" id="UP001153269"/>
    </source>
</evidence>
<evidence type="ECO:0000256" key="1">
    <source>
        <dbReference type="SAM" id="MobiDB-lite"/>
    </source>
</evidence>